<keyword evidence="1" id="KW-0446">Lipid-binding</keyword>
<dbReference type="GO" id="GO:0008289">
    <property type="term" value="F:lipid binding"/>
    <property type="evidence" value="ECO:0007669"/>
    <property type="project" value="UniProtKB-KW"/>
</dbReference>
<evidence type="ECO:0000256" key="1">
    <source>
        <dbReference type="ARBA" id="ARBA00023121"/>
    </source>
</evidence>
<evidence type="ECO:0000313" key="2">
    <source>
        <dbReference type="EMBL" id="VYT40234.1"/>
    </source>
</evidence>
<sequence length="285" mass="31680">MVKIISDSTCDLSQELLDKYEISILPLHILLGDTECEDGINITPDEIYNWSEEHKMTPKTSAPAMDRAVDLLQPYVEKRQEVICFAISGEMSTSANVFRLAASDLEAEETVFVIDSENLSTGIGLLVIEAAIMANKGKSAKEIVEYIERLRPFVRASFVVDTLTYLHRGGRCSGLAAMAGGVLKLHPKIVVENGKMLPKNKYRGKMNKVLLEYVKEMEMDLRHAKKERVFITHSGCDAETIQQIYDYLKNLNIFQEIVITRAGGVISSHCGPGTLGVLFIDGHAE</sequence>
<accession>A0A6N2WBY9</accession>
<dbReference type="Gene3D" id="3.40.50.10170">
    <property type="match status" value="1"/>
</dbReference>
<organism evidence="2">
    <name type="scientific">[Clostridium] nexile</name>
    <dbReference type="NCBI Taxonomy" id="29361"/>
    <lineage>
        <taxon>Bacteria</taxon>
        <taxon>Bacillati</taxon>
        <taxon>Bacillota</taxon>
        <taxon>Clostridia</taxon>
        <taxon>Lachnospirales</taxon>
        <taxon>Lachnospiraceae</taxon>
        <taxon>Tyzzerella</taxon>
    </lineage>
</organism>
<dbReference type="EMBL" id="CACRTG010000046">
    <property type="protein sequence ID" value="VYT40234.1"/>
    <property type="molecule type" value="Genomic_DNA"/>
</dbReference>
<dbReference type="AlphaFoldDB" id="A0A6N2WBY9"/>
<gene>
    <name evidence="2" type="ORF">CNLFYP112_00922</name>
</gene>
<proteinExistence type="predicted"/>
<dbReference type="Gene3D" id="3.30.1180.10">
    <property type="match status" value="1"/>
</dbReference>
<dbReference type="SUPFAM" id="SSF82549">
    <property type="entry name" value="DAK1/DegV-like"/>
    <property type="match status" value="1"/>
</dbReference>
<dbReference type="PANTHER" id="PTHR33434">
    <property type="entry name" value="DEGV DOMAIN-CONTAINING PROTEIN DR_1986-RELATED"/>
    <property type="match status" value="1"/>
</dbReference>
<dbReference type="Pfam" id="PF02645">
    <property type="entry name" value="DegV"/>
    <property type="match status" value="1"/>
</dbReference>
<name>A0A6N2WBY9_9FIRM</name>
<reference evidence="2" key="1">
    <citation type="submission" date="2019-11" db="EMBL/GenBank/DDBJ databases">
        <authorList>
            <person name="Feng L."/>
        </authorList>
    </citation>
    <scope>NUCLEOTIDE SEQUENCE</scope>
    <source>
        <strain evidence="2">CnexileLFYP112</strain>
    </source>
</reference>
<dbReference type="PROSITE" id="PS51482">
    <property type="entry name" value="DEGV"/>
    <property type="match status" value="1"/>
</dbReference>
<dbReference type="PANTHER" id="PTHR33434:SF2">
    <property type="entry name" value="FATTY ACID-BINDING PROTEIN TM_1468"/>
    <property type="match status" value="1"/>
</dbReference>
<protein>
    <submittedName>
        <fullName evidence="2">Fatty acid-binding protein</fullName>
    </submittedName>
</protein>
<dbReference type="InterPro" id="IPR043168">
    <property type="entry name" value="DegV_C"/>
</dbReference>
<dbReference type="NCBIfam" id="TIGR00762">
    <property type="entry name" value="DegV"/>
    <property type="match status" value="1"/>
</dbReference>
<dbReference type="InterPro" id="IPR050270">
    <property type="entry name" value="DegV_domain_contain"/>
</dbReference>
<dbReference type="InterPro" id="IPR003797">
    <property type="entry name" value="DegV"/>
</dbReference>